<organism evidence="1 2">
    <name type="scientific">Neolewinella aurantiaca</name>
    <dbReference type="NCBI Taxonomy" id="2602767"/>
    <lineage>
        <taxon>Bacteria</taxon>
        <taxon>Pseudomonadati</taxon>
        <taxon>Bacteroidota</taxon>
        <taxon>Saprospiria</taxon>
        <taxon>Saprospirales</taxon>
        <taxon>Lewinellaceae</taxon>
        <taxon>Neolewinella</taxon>
    </lineage>
</organism>
<dbReference type="InterPro" id="IPR011179">
    <property type="entry name" value="IPdP_isomerase"/>
</dbReference>
<proteinExistence type="predicted"/>
<dbReference type="PANTHER" id="PTHR43665:SF1">
    <property type="entry name" value="ISOPENTENYL-DIPHOSPHATE DELTA-ISOMERASE"/>
    <property type="match status" value="1"/>
</dbReference>
<reference evidence="1 2" key="1">
    <citation type="submission" date="2019-08" db="EMBL/GenBank/DDBJ databases">
        <title>Lewinella sp. strain SSH13 Genome sequencing and assembly.</title>
        <authorList>
            <person name="Kim I."/>
        </authorList>
    </citation>
    <scope>NUCLEOTIDE SEQUENCE [LARGE SCALE GENOMIC DNA]</scope>
    <source>
        <strain evidence="1 2">SSH13</strain>
    </source>
</reference>
<dbReference type="PANTHER" id="PTHR43665">
    <property type="entry name" value="ISOPENTENYL-DIPHOSPHATE DELTA-ISOMERASE"/>
    <property type="match status" value="1"/>
</dbReference>
<dbReference type="AlphaFoldDB" id="A0A5C7FW68"/>
<sequence length="359" mass="39361">MTDNPPEDPTAASRKEDHIELAFRSQVDSLSLDERFYYEPLLAAHPSPGSLPKVAFGDKEMKAPLWVSSMTGGTEKAYTINQNLAQACNEFGLGMGLGSCRPLLYGTERLKDFDIRQLTGDDVPLFANLGVAQIQELFAAGREQEIRQMCDLLRVDGLIIHVNPFQEAMQPEGDIFTEAPLTTVKATLEALPGLQVIVKEVGQGMGPQSLSRLLELPLLAVDTAANGGTNFSKLELLRSDDARREAFAPIVKAGHSANEMVDWVNEICAKDQPQTTGELRQGAGLARTQVQCKHLIISGGIRTFLDGYYLTEKSELPAVYGQASAFLKYARDDYATLQAYVNAQIRGLELAKAYLRPKL</sequence>
<dbReference type="GO" id="GO:0004452">
    <property type="term" value="F:isopentenyl-diphosphate delta-isomerase activity"/>
    <property type="evidence" value="ECO:0007669"/>
    <property type="project" value="InterPro"/>
</dbReference>
<dbReference type="GO" id="GO:0010181">
    <property type="term" value="F:FMN binding"/>
    <property type="evidence" value="ECO:0007669"/>
    <property type="project" value="InterPro"/>
</dbReference>
<dbReference type="OrthoDB" id="9795032at2"/>
<dbReference type="SUPFAM" id="SSF51395">
    <property type="entry name" value="FMN-linked oxidoreductases"/>
    <property type="match status" value="1"/>
</dbReference>
<dbReference type="GO" id="GO:0008299">
    <property type="term" value="P:isoprenoid biosynthetic process"/>
    <property type="evidence" value="ECO:0007669"/>
    <property type="project" value="InterPro"/>
</dbReference>
<gene>
    <name evidence="1" type="ORF">FUA23_03655</name>
</gene>
<evidence type="ECO:0000313" key="1">
    <source>
        <dbReference type="EMBL" id="TXF90905.1"/>
    </source>
</evidence>
<dbReference type="RefSeq" id="WP_147929363.1">
    <property type="nucleotide sequence ID" value="NZ_VOXD01000004.1"/>
</dbReference>
<name>A0A5C7FW68_9BACT</name>
<keyword evidence="1" id="KW-0413">Isomerase</keyword>
<accession>A0A5C7FW68</accession>
<protein>
    <submittedName>
        <fullName evidence="1">Isopentenyl-diphosphate delta-isomerase</fullName>
    </submittedName>
</protein>
<evidence type="ECO:0000313" key="2">
    <source>
        <dbReference type="Proteomes" id="UP000321907"/>
    </source>
</evidence>
<dbReference type="InterPro" id="IPR013785">
    <property type="entry name" value="Aldolase_TIM"/>
</dbReference>
<dbReference type="EMBL" id="VOXD01000004">
    <property type="protein sequence ID" value="TXF90905.1"/>
    <property type="molecule type" value="Genomic_DNA"/>
</dbReference>
<keyword evidence="2" id="KW-1185">Reference proteome</keyword>
<comment type="caution">
    <text evidence="1">The sequence shown here is derived from an EMBL/GenBank/DDBJ whole genome shotgun (WGS) entry which is preliminary data.</text>
</comment>
<dbReference type="Gene3D" id="3.20.20.70">
    <property type="entry name" value="Aldolase class I"/>
    <property type="match status" value="1"/>
</dbReference>
<dbReference type="Proteomes" id="UP000321907">
    <property type="component" value="Unassembled WGS sequence"/>
</dbReference>